<organism evidence="1 2">
    <name type="scientific">Candidula unifasciata</name>
    <dbReference type="NCBI Taxonomy" id="100452"/>
    <lineage>
        <taxon>Eukaryota</taxon>
        <taxon>Metazoa</taxon>
        <taxon>Spiralia</taxon>
        <taxon>Lophotrochozoa</taxon>
        <taxon>Mollusca</taxon>
        <taxon>Gastropoda</taxon>
        <taxon>Heterobranchia</taxon>
        <taxon>Euthyneura</taxon>
        <taxon>Panpulmonata</taxon>
        <taxon>Eupulmonata</taxon>
        <taxon>Stylommatophora</taxon>
        <taxon>Helicina</taxon>
        <taxon>Helicoidea</taxon>
        <taxon>Geomitridae</taxon>
        <taxon>Candidula</taxon>
    </lineage>
</organism>
<dbReference type="AlphaFoldDB" id="A0A8S3YGM1"/>
<name>A0A8S3YGM1_9EUPU</name>
<comment type="caution">
    <text evidence="1">The sequence shown here is derived from an EMBL/GenBank/DDBJ whole genome shotgun (WGS) entry which is preliminary data.</text>
</comment>
<keyword evidence="2" id="KW-1185">Reference proteome</keyword>
<dbReference type="Proteomes" id="UP000678393">
    <property type="component" value="Unassembled WGS sequence"/>
</dbReference>
<feature type="non-terminal residue" evidence="1">
    <location>
        <position position="53"/>
    </location>
</feature>
<gene>
    <name evidence="1" type="ORF">CUNI_LOCUS1795</name>
</gene>
<dbReference type="EMBL" id="CAJHNH020000224">
    <property type="protein sequence ID" value="CAG5116237.1"/>
    <property type="molecule type" value="Genomic_DNA"/>
</dbReference>
<accession>A0A8S3YGM1</accession>
<reference evidence="1" key="1">
    <citation type="submission" date="2021-04" db="EMBL/GenBank/DDBJ databases">
        <authorList>
            <consortium name="Molecular Ecology Group"/>
        </authorList>
    </citation>
    <scope>NUCLEOTIDE SEQUENCE</scope>
</reference>
<evidence type="ECO:0000313" key="2">
    <source>
        <dbReference type="Proteomes" id="UP000678393"/>
    </source>
</evidence>
<sequence length="53" mass="5942">KAAGVVCLIGLGLSLGTLLLYRLYFRIIVPFLHNVWSAKGKNSLLDDEYTLYL</sequence>
<feature type="non-terminal residue" evidence="1">
    <location>
        <position position="1"/>
    </location>
</feature>
<evidence type="ECO:0000313" key="1">
    <source>
        <dbReference type="EMBL" id="CAG5116237.1"/>
    </source>
</evidence>
<protein>
    <submittedName>
        <fullName evidence="1">Uncharacterized protein</fullName>
    </submittedName>
</protein>
<proteinExistence type="predicted"/>